<sequence length="112" mass="12776">LTCYSLYLCLQDVADQPICVQDELAEEVLKIYLLQKDGSVTDVGIVIEGVVLNKLCDLSRACCYLMGLTYALDLRYPKNIKYTMDVFQKLFLELNPLKLSTKVQTLKNYLIT</sequence>
<gene>
    <name evidence="1" type="ORF">HF521_009611</name>
</gene>
<name>A0A8T0BUE7_SILME</name>
<evidence type="ECO:0000313" key="1">
    <source>
        <dbReference type="EMBL" id="KAF7710739.1"/>
    </source>
</evidence>
<proteinExistence type="predicted"/>
<protein>
    <submittedName>
        <fullName evidence="1">Uncharacterized protein</fullName>
    </submittedName>
</protein>
<accession>A0A8T0BUE7</accession>
<reference evidence="1" key="1">
    <citation type="submission" date="2020-08" db="EMBL/GenBank/DDBJ databases">
        <title>Chromosome-level assembly of Southern catfish (Silurus meridionalis) provides insights into visual adaptation to the nocturnal and benthic lifestyles.</title>
        <authorList>
            <person name="Zhang Y."/>
            <person name="Wang D."/>
            <person name="Peng Z."/>
        </authorList>
    </citation>
    <scope>NUCLEOTIDE SEQUENCE</scope>
    <source>
        <strain evidence="1">SWU-2019-XX</strain>
        <tissue evidence="1">Muscle</tissue>
    </source>
</reference>
<dbReference type="PANTHER" id="PTHR31025">
    <property type="entry name" value="SI:CH211-196P9.1-RELATED"/>
    <property type="match status" value="1"/>
</dbReference>
<evidence type="ECO:0000313" key="2">
    <source>
        <dbReference type="Proteomes" id="UP000606274"/>
    </source>
</evidence>
<dbReference type="EMBL" id="JABFDY010000002">
    <property type="protein sequence ID" value="KAF7710739.1"/>
    <property type="molecule type" value="Genomic_DNA"/>
</dbReference>
<dbReference type="Proteomes" id="UP000606274">
    <property type="component" value="Unassembled WGS sequence"/>
</dbReference>
<dbReference type="PANTHER" id="PTHR31025:SF25">
    <property type="entry name" value="ZINC FINGER (C2H2)-60"/>
    <property type="match status" value="1"/>
</dbReference>
<feature type="non-terminal residue" evidence="1">
    <location>
        <position position="1"/>
    </location>
</feature>
<organism evidence="1 2">
    <name type="scientific">Silurus meridionalis</name>
    <name type="common">Southern catfish</name>
    <name type="synonym">Silurus soldatovi meridionalis</name>
    <dbReference type="NCBI Taxonomy" id="175797"/>
    <lineage>
        <taxon>Eukaryota</taxon>
        <taxon>Metazoa</taxon>
        <taxon>Chordata</taxon>
        <taxon>Craniata</taxon>
        <taxon>Vertebrata</taxon>
        <taxon>Euteleostomi</taxon>
        <taxon>Actinopterygii</taxon>
        <taxon>Neopterygii</taxon>
        <taxon>Teleostei</taxon>
        <taxon>Ostariophysi</taxon>
        <taxon>Siluriformes</taxon>
        <taxon>Siluridae</taxon>
        <taxon>Silurus</taxon>
    </lineage>
</organism>
<dbReference type="AlphaFoldDB" id="A0A8T0BUE7"/>
<comment type="caution">
    <text evidence="1">The sequence shown here is derived from an EMBL/GenBank/DDBJ whole genome shotgun (WGS) entry which is preliminary data.</text>
</comment>
<keyword evidence="2" id="KW-1185">Reference proteome</keyword>